<dbReference type="GO" id="GO:0007166">
    <property type="term" value="P:cell surface receptor signaling pathway"/>
    <property type="evidence" value="ECO:0007669"/>
    <property type="project" value="InterPro"/>
</dbReference>
<feature type="domain" description="GAIN-B" evidence="19">
    <location>
        <begin position="720"/>
        <end position="877"/>
    </location>
</feature>
<feature type="signal peptide" evidence="17">
    <location>
        <begin position="1"/>
        <end position="26"/>
    </location>
</feature>
<dbReference type="AlphaFoldDB" id="A0A401T661"/>
<gene>
    <name evidence="22" type="ORF">chiPu_0016626</name>
</gene>
<evidence type="ECO:0000256" key="9">
    <source>
        <dbReference type="ARBA" id="ARBA00023136"/>
    </source>
</evidence>
<dbReference type="InterPro" id="IPR013320">
    <property type="entry name" value="ConA-like_dom_sf"/>
</dbReference>
<dbReference type="Pfam" id="PF01825">
    <property type="entry name" value="GPS"/>
    <property type="match status" value="1"/>
</dbReference>
<feature type="domain" description="G-protein coupled receptors family 2 profile 2" evidence="20">
    <location>
        <begin position="888"/>
        <end position="1143"/>
    </location>
</feature>
<dbReference type="OrthoDB" id="10037534at2759"/>
<keyword evidence="4" id="KW-1003">Cell membrane</keyword>
<dbReference type="Proteomes" id="UP000287033">
    <property type="component" value="Unassembled WGS sequence"/>
</dbReference>
<keyword evidence="10 14" id="KW-1015">Disulfide bond</keyword>
<dbReference type="Pfam" id="PF25307">
    <property type="entry name" value="SEA_Gpr126"/>
    <property type="match status" value="1"/>
</dbReference>
<feature type="region of interest" description="Disordered" evidence="15">
    <location>
        <begin position="385"/>
        <end position="404"/>
    </location>
</feature>
<dbReference type="SUPFAM" id="SSF81321">
    <property type="entry name" value="Family A G protein-coupled receptor-like"/>
    <property type="match status" value="1"/>
</dbReference>
<dbReference type="PANTHER" id="PTHR12011:SF290">
    <property type="entry name" value="ADHESION G-PROTEIN COUPLED RECEPTOR G6"/>
    <property type="match status" value="1"/>
</dbReference>
<evidence type="ECO:0000256" key="1">
    <source>
        <dbReference type="ARBA" id="ARBA00004651"/>
    </source>
</evidence>
<dbReference type="EMBL" id="BEZZ01001114">
    <property type="protein sequence ID" value="GCC38115.1"/>
    <property type="molecule type" value="Genomic_DNA"/>
</dbReference>
<feature type="disulfide bond" evidence="14">
    <location>
        <begin position="90"/>
        <end position="107"/>
    </location>
</feature>
<evidence type="ECO:0000256" key="11">
    <source>
        <dbReference type="ARBA" id="ARBA00023170"/>
    </source>
</evidence>
<evidence type="ECO:0000313" key="22">
    <source>
        <dbReference type="EMBL" id="GCC38115.1"/>
    </source>
</evidence>
<dbReference type="GO" id="GO:0043236">
    <property type="term" value="F:laminin binding"/>
    <property type="evidence" value="ECO:0007669"/>
    <property type="project" value="TreeGrafter"/>
</dbReference>
<dbReference type="Pfam" id="PF00002">
    <property type="entry name" value="7tm_2"/>
    <property type="match status" value="1"/>
</dbReference>
<feature type="transmembrane region" description="Helical" evidence="16">
    <location>
        <begin position="950"/>
        <end position="974"/>
    </location>
</feature>
<feature type="transmembrane region" description="Helical" evidence="16">
    <location>
        <begin position="1095"/>
        <end position="1125"/>
    </location>
</feature>
<dbReference type="SMART" id="SM00303">
    <property type="entry name" value="GPS"/>
    <property type="match status" value="1"/>
</dbReference>
<dbReference type="InterPro" id="IPR057333">
    <property type="entry name" value="SEA_Gpr126"/>
</dbReference>
<feature type="domain" description="CUB" evidence="18">
    <location>
        <begin position="37"/>
        <end position="145"/>
    </location>
</feature>
<evidence type="ECO:0000259" key="20">
    <source>
        <dbReference type="PROSITE" id="PS50261"/>
    </source>
</evidence>
<evidence type="ECO:0000256" key="8">
    <source>
        <dbReference type="ARBA" id="ARBA00023040"/>
    </source>
</evidence>
<comment type="subcellular location">
    <subcellularLocation>
        <location evidence="1">Cell membrane</location>
        <topology evidence="1">Multi-pass membrane protein</topology>
    </subcellularLocation>
</comment>
<dbReference type="InterPro" id="IPR057244">
    <property type="entry name" value="GAIN_B"/>
</dbReference>
<dbReference type="Gene3D" id="2.60.120.290">
    <property type="entry name" value="Spermadhesin, CUB domain"/>
    <property type="match status" value="1"/>
</dbReference>
<comment type="similarity">
    <text evidence="2">Belongs to the G-protein coupled receptor 2 family. Adhesion G-protein coupled receptor (ADGR) subfamily.</text>
</comment>
<evidence type="ECO:0000256" key="3">
    <source>
        <dbReference type="ARBA" id="ARBA00008077"/>
    </source>
</evidence>
<evidence type="ECO:0000259" key="19">
    <source>
        <dbReference type="PROSITE" id="PS50221"/>
    </source>
</evidence>
<organism evidence="22 23">
    <name type="scientific">Chiloscyllium punctatum</name>
    <name type="common">Brownbanded bambooshark</name>
    <name type="synonym">Hemiscyllium punctatum</name>
    <dbReference type="NCBI Taxonomy" id="137246"/>
    <lineage>
        <taxon>Eukaryota</taxon>
        <taxon>Metazoa</taxon>
        <taxon>Chordata</taxon>
        <taxon>Craniata</taxon>
        <taxon>Vertebrata</taxon>
        <taxon>Chondrichthyes</taxon>
        <taxon>Elasmobranchii</taxon>
        <taxon>Galeomorphii</taxon>
        <taxon>Galeoidea</taxon>
        <taxon>Orectolobiformes</taxon>
        <taxon>Hemiscylliidae</taxon>
        <taxon>Chiloscyllium</taxon>
    </lineage>
</organism>
<keyword evidence="13" id="KW-0807">Transducer</keyword>
<feature type="transmembrane region" description="Helical" evidence="16">
    <location>
        <begin position="994"/>
        <end position="1016"/>
    </location>
</feature>
<dbReference type="FunFam" id="1.20.1070.10:FF:000043">
    <property type="entry name" value="adhesion G-protein coupled receptor G2 isoform X1"/>
    <property type="match status" value="1"/>
</dbReference>
<evidence type="ECO:0008006" key="24">
    <source>
        <dbReference type="Google" id="ProtNLM"/>
    </source>
</evidence>
<dbReference type="GO" id="GO:0004930">
    <property type="term" value="F:G protein-coupled receptor activity"/>
    <property type="evidence" value="ECO:0007669"/>
    <property type="project" value="UniProtKB-KW"/>
</dbReference>
<dbReference type="SUPFAM" id="SSF49899">
    <property type="entry name" value="Concanavalin A-like lectins/glucanases"/>
    <property type="match status" value="1"/>
</dbReference>
<keyword evidence="7 16" id="KW-1133">Transmembrane helix</keyword>
<dbReference type="SUPFAM" id="SSF49854">
    <property type="entry name" value="Spermadhesin, CUB domain"/>
    <property type="match status" value="1"/>
</dbReference>
<dbReference type="PRINTS" id="PR01422">
    <property type="entry name" value="GPR56ORPHANR"/>
</dbReference>
<evidence type="ECO:0000256" key="13">
    <source>
        <dbReference type="ARBA" id="ARBA00023224"/>
    </source>
</evidence>
<name>A0A401T661_CHIPU</name>
<dbReference type="Pfam" id="PF00431">
    <property type="entry name" value="CUB"/>
    <property type="match status" value="1"/>
</dbReference>
<dbReference type="InterPro" id="IPR058857">
    <property type="entry name" value="GAIN_ADGRG2/6"/>
</dbReference>
<evidence type="ECO:0000256" key="15">
    <source>
        <dbReference type="SAM" id="MobiDB-lite"/>
    </source>
</evidence>
<evidence type="ECO:0000256" key="17">
    <source>
        <dbReference type="SAM" id="SignalP"/>
    </source>
</evidence>
<evidence type="ECO:0000256" key="10">
    <source>
        <dbReference type="ARBA" id="ARBA00023157"/>
    </source>
</evidence>
<dbReference type="PRINTS" id="PR00249">
    <property type="entry name" value="GPCRSECRETIN"/>
</dbReference>
<evidence type="ECO:0000256" key="2">
    <source>
        <dbReference type="ARBA" id="ARBA00007343"/>
    </source>
</evidence>
<keyword evidence="11" id="KW-0675">Receptor</keyword>
<evidence type="ECO:0000256" key="16">
    <source>
        <dbReference type="SAM" id="Phobius"/>
    </source>
</evidence>
<feature type="transmembrane region" description="Helical" evidence="16">
    <location>
        <begin position="890"/>
        <end position="913"/>
    </location>
</feature>
<dbReference type="FunFam" id="2.60.120.290:FF:000013">
    <property type="entry name" value="Membrane frizzled-related protein"/>
    <property type="match status" value="1"/>
</dbReference>
<dbReference type="PROSITE" id="PS01180">
    <property type="entry name" value="CUB"/>
    <property type="match status" value="1"/>
</dbReference>
<dbReference type="PROSITE" id="PS50261">
    <property type="entry name" value="G_PROTEIN_RECEP_F2_4"/>
    <property type="match status" value="1"/>
</dbReference>
<evidence type="ECO:0000259" key="21">
    <source>
        <dbReference type="PROSITE" id="PS51828"/>
    </source>
</evidence>
<proteinExistence type="inferred from homology"/>
<dbReference type="SMART" id="SM00159">
    <property type="entry name" value="PTX"/>
    <property type="match status" value="1"/>
</dbReference>
<dbReference type="GO" id="GO:0007189">
    <property type="term" value="P:adenylate cyclase-activating G protein-coupled receptor signaling pathway"/>
    <property type="evidence" value="ECO:0007669"/>
    <property type="project" value="TreeGrafter"/>
</dbReference>
<evidence type="ECO:0000259" key="18">
    <source>
        <dbReference type="PROSITE" id="PS01180"/>
    </source>
</evidence>
<dbReference type="PANTHER" id="PTHR12011">
    <property type="entry name" value="ADHESION G-PROTEIN COUPLED RECEPTOR"/>
    <property type="match status" value="1"/>
</dbReference>
<dbReference type="InterPro" id="IPR000859">
    <property type="entry name" value="CUB_dom"/>
</dbReference>
<comment type="caution">
    <text evidence="14">Lacks conserved residue(s) required for the propagation of feature annotation.</text>
</comment>
<evidence type="ECO:0000256" key="12">
    <source>
        <dbReference type="ARBA" id="ARBA00023180"/>
    </source>
</evidence>
<dbReference type="InterPro" id="IPR003910">
    <property type="entry name" value="GPR1/GPR3/GPR5"/>
</dbReference>
<dbReference type="InterPro" id="IPR000203">
    <property type="entry name" value="GPS"/>
</dbReference>
<evidence type="ECO:0000256" key="14">
    <source>
        <dbReference type="PROSITE-ProRule" id="PRU00059"/>
    </source>
</evidence>
<dbReference type="GO" id="GO:0060347">
    <property type="term" value="P:heart trabecula formation"/>
    <property type="evidence" value="ECO:0007669"/>
    <property type="project" value="TreeGrafter"/>
</dbReference>
<evidence type="ECO:0000256" key="4">
    <source>
        <dbReference type="ARBA" id="ARBA00022475"/>
    </source>
</evidence>
<dbReference type="PROSITE" id="PS50221">
    <property type="entry name" value="GAIN_B"/>
    <property type="match status" value="1"/>
</dbReference>
<keyword evidence="12" id="KW-0325">Glycoprotein</keyword>
<dbReference type="SMART" id="SM01330">
    <property type="entry name" value="Frizzled"/>
    <property type="match status" value="1"/>
</dbReference>
<dbReference type="Gene3D" id="1.20.1070.10">
    <property type="entry name" value="Rhodopsin 7-helix transmembrane proteins"/>
    <property type="match status" value="1"/>
</dbReference>
<evidence type="ECO:0000256" key="7">
    <source>
        <dbReference type="ARBA" id="ARBA00022989"/>
    </source>
</evidence>
<keyword evidence="5 16" id="KW-0812">Transmembrane</keyword>
<keyword evidence="9 16" id="KW-0472">Membrane</keyword>
<dbReference type="CDD" id="cd00041">
    <property type="entry name" value="CUB"/>
    <property type="match status" value="1"/>
</dbReference>
<keyword evidence="8" id="KW-0297">G-protein coupled receptor</keyword>
<dbReference type="GO" id="GO:0005886">
    <property type="term" value="C:plasma membrane"/>
    <property type="evidence" value="ECO:0007669"/>
    <property type="project" value="UniProtKB-SubCell"/>
</dbReference>
<dbReference type="InterPro" id="IPR017981">
    <property type="entry name" value="GPCR_2-like_7TM"/>
</dbReference>
<dbReference type="InterPro" id="IPR035914">
    <property type="entry name" value="Sperma_CUB_dom_sf"/>
</dbReference>
<dbReference type="SMART" id="SM00042">
    <property type="entry name" value="CUB"/>
    <property type="match status" value="1"/>
</dbReference>
<feature type="chain" id="PRO_5019115016" description="G-protein coupled receptors family 2 profile 2 domain-containing protein" evidence="17">
    <location>
        <begin position="27"/>
        <end position="1240"/>
    </location>
</feature>
<feature type="transmembrane region" description="Helical" evidence="16">
    <location>
        <begin position="1044"/>
        <end position="1074"/>
    </location>
</feature>
<dbReference type="GO" id="GO:0022011">
    <property type="term" value="P:myelination in peripheral nervous system"/>
    <property type="evidence" value="ECO:0007669"/>
    <property type="project" value="TreeGrafter"/>
</dbReference>
<dbReference type="Gene3D" id="2.60.220.50">
    <property type="match status" value="1"/>
</dbReference>
<dbReference type="OMA" id="AVHHPIC"/>
<dbReference type="STRING" id="137246.A0A401T661"/>
<keyword evidence="23" id="KW-1185">Reference proteome</keyword>
<dbReference type="InterPro" id="IPR000539">
    <property type="entry name" value="Frizzled/Smoothened_7TM"/>
</dbReference>
<feature type="transmembrane region" description="Helical" evidence="16">
    <location>
        <begin position="925"/>
        <end position="944"/>
    </location>
</feature>
<reference evidence="22 23" key="1">
    <citation type="journal article" date="2018" name="Nat. Ecol. Evol.">
        <title>Shark genomes provide insights into elasmobranch evolution and the origin of vertebrates.</title>
        <authorList>
            <person name="Hara Y"/>
            <person name="Yamaguchi K"/>
            <person name="Onimaru K"/>
            <person name="Kadota M"/>
            <person name="Koyanagi M"/>
            <person name="Keeley SD"/>
            <person name="Tatsumi K"/>
            <person name="Tanaka K"/>
            <person name="Motone F"/>
            <person name="Kageyama Y"/>
            <person name="Nozu R"/>
            <person name="Adachi N"/>
            <person name="Nishimura O"/>
            <person name="Nakagawa R"/>
            <person name="Tanegashima C"/>
            <person name="Kiyatake I"/>
            <person name="Matsumoto R"/>
            <person name="Murakumo K"/>
            <person name="Nishida K"/>
            <person name="Terakita A"/>
            <person name="Kuratani S"/>
            <person name="Sato K"/>
            <person name="Hyodo S Kuraku.S."/>
        </authorList>
    </citation>
    <scope>NUCLEOTIDE SEQUENCE [LARGE SCALE GENOMIC DNA]</scope>
</reference>
<sequence length="1240" mass="137963">MSSRWRFHQGWSFWNFLCHLAIFTICLECTVLDCSKCTETLTGPTGQFTSPCFPREYVPDLSCKWTIRAPPGFIIQLTFHEFELEEAQRCLYDFVSINTGAELIEFCGVTAKGLTLNSTGNQMIVTFKTDFSIQKKGFRVSYKQVAVSLRNQMLVLSKTSQKHAVAVSPSITIPELRQFTICLEVRAAEEEEKWTLFSYTDSSDTVKIRFKKEDDDIHLEVSDVECDVSELWIKHFSEEVITDTWRELCLAWDGTSGNIISQLQDKYQLNPCPASQNKVIAGSGTLSLAPKVTPTRNTYTGDLYNVRLWNFSMSSQSLLDLTCDEKGNVVDWENSFWDIPVDVLEPNSDLSCATASPTQMTIKPTYCSTPGSGCQVTIPSQFSTSITNTHGTNSPEPSTAGTNPPLSEITWPGTTEPAVPRGLLYMTQFTVHDEIGNMNIADLEQSISNWLTGSFQNWNYTVYVESVRILQNNKTVPRRISRSIDSTSYECVAILYYNITKNVYLEERVVQERLRNTSSGIGNNLSIESIQVQPVVNCSSEEKPAQYIWKAARPRTTQYLSCIANQEQYASRSCLLNMQNYTSFWEPPDLRNCSLVTNNSTLENLPPVSADNAAEVASQLLDFSADGNLTQDQVVKLVETLNQIVIVSDINSTLASTVLSVLSNILSSSDEALATSSQVALRTLDALTVKMIFSGSSVSISKRNVAIGISAVNSTNYTGTSFTVGSQNGDSELEPNFDGDPHGEALAGITLPTGLFEHLTTDELSMVSRIQFAFFSKTGLFQDSGALKLLSFVIASSVGNISISNLSEPVRIRIKHRQHEEDVRPQCAFWDLTLKNGSGGWNIQGCQVDSDSSVNETICLCDHLTHFGVLLDISGTAPQIDPLNTKILTFITHIGCGISAIFSATTLLTYVAFEKLRRDYPSKILMNLSTALFLLNLTFLLDGWIASFNIPGLCIAVAAFLHFFLLASFTWMGLEAVHMYIALVKVFNTYIRKYMLKFCIIGWGLPAIVVAIVLAIDEEFYGVKPYGEDSENGGSEFCWIIDRIAFYISCVSYFVIVFLVNVAMFIVVLMQICGRNGKKSHRNLKEEALRNLRSVISLTFLLGMTWGFAFFAWGPVNLAFMYLFAIFNSLQDWSRTITNNTKKVSSENLGKSLSSSSIGSNSTSWTSKFKSGSNFFKNSSKGGLFAAVTSSKFDHLDAHQEPVFPTHNVLDKVTSQYPTHSDNFYKNIMMSDSFSHSTKF</sequence>
<dbReference type="InterPro" id="IPR046338">
    <property type="entry name" value="GAIN_dom_sf"/>
</dbReference>
<keyword evidence="6 17" id="KW-0732">Signal</keyword>
<dbReference type="InterPro" id="IPR000832">
    <property type="entry name" value="GPCR_2_secretin-like"/>
</dbReference>
<comment type="similarity">
    <text evidence="3">Belongs to the G-protein coupled receptor Fz/Smo family.</text>
</comment>
<dbReference type="Pfam" id="PF26574">
    <property type="entry name" value="GAIN_ADGRG2"/>
    <property type="match status" value="1"/>
</dbReference>
<dbReference type="InterPro" id="IPR001759">
    <property type="entry name" value="PTX_dom"/>
</dbReference>
<evidence type="ECO:0000313" key="23">
    <source>
        <dbReference type="Proteomes" id="UP000287033"/>
    </source>
</evidence>
<dbReference type="PROSITE" id="PS51828">
    <property type="entry name" value="PTX_2"/>
    <property type="match status" value="1"/>
</dbReference>
<comment type="caution">
    <text evidence="22">The sequence shown here is derived from an EMBL/GenBank/DDBJ whole genome shotgun (WGS) entry which is preliminary data.</text>
</comment>
<feature type="domain" description="Pentraxin (PTX)" evidence="21">
    <location>
        <begin position="150"/>
        <end position="352"/>
    </location>
</feature>
<dbReference type="Gene3D" id="2.60.120.200">
    <property type="match status" value="1"/>
</dbReference>
<accession>A0A401T661</accession>
<evidence type="ECO:0000256" key="5">
    <source>
        <dbReference type="ARBA" id="ARBA00022692"/>
    </source>
</evidence>
<protein>
    <recommendedName>
        <fullName evidence="24">G-protein coupled receptors family 2 profile 2 domain-containing protein</fullName>
    </recommendedName>
</protein>
<evidence type="ECO:0000256" key="6">
    <source>
        <dbReference type="ARBA" id="ARBA00022729"/>
    </source>
</evidence>